<dbReference type="SUPFAM" id="SSF49348">
    <property type="entry name" value="Clathrin adaptor appendage domain"/>
    <property type="match status" value="1"/>
</dbReference>
<protein>
    <recommendedName>
        <fullName evidence="11">Beta-adaptin-like protein</fullName>
    </recommendedName>
</protein>
<organism evidence="9 10">
    <name type="scientific">Prototheca wickerhamii</name>
    <dbReference type="NCBI Taxonomy" id="3111"/>
    <lineage>
        <taxon>Eukaryota</taxon>
        <taxon>Viridiplantae</taxon>
        <taxon>Chlorophyta</taxon>
        <taxon>core chlorophytes</taxon>
        <taxon>Trebouxiophyceae</taxon>
        <taxon>Chlorellales</taxon>
        <taxon>Chlorellaceae</taxon>
        <taxon>Prototheca</taxon>
    </lineage>
</organism>
<dbReference type="InterPro" id="IPR009028">
    <property type="entry name" value="Coatomer/calthrin_app_sub_C"/>
</dbReference>
<comment type="caution">
    <text evidence="9">The sequence shown here is derived from an EMBL/GenBank/DDBJ whole genome shotgun (WGS) entry which is preliminary data.</text>
</comment>
<dbReference type="Gene3D" id="3.30.310.10">
    <property type="entry name" value="TATA-Binding Protein"/>
    <property type="match status" value="1"/>
</dbReference>
<evidence type="ECO:0000256" key="6">
    <source>
        <dbReference type="SAM" id="MobiDB-lite"/>
    </source>
</evidence>
<evidence type="ECO:0000256" key="3">
    <source>
        <dbReference type="ARBA" id="ARBA00022448"/>
    </source>
</evidence>
<feature type="domain" description="Clathrin/coatomer adaptor adaptin-like N-terminal" evidence="7">
    <location>
        <begin position="5"/>
        <end position="486"/>
    </location>
</feature>
<sequence length="883" mass="93504">MTVSNVVNCMQTEDMELKKLVYLYLINYAKTQPDLAIMAVNTFVKDTQDPNPLIRALAVRTMGCIRVDKIVEYLCDPLQRCLRDEDPYVRKTAATCVAKLHDISPEMVDDRGFLETLRELVGDANPMVVANAVAALAEIAAAAPGAGVWTIDGAALTKLLRALNECSEWGQIFILDALCAYEPADAREAEGIVERVLPRLQHANGAVVLSAIRLILHAARHVPDAAQRALLARKLGPPLVTLVTGTEPEIQYVALRNIQLLVGAVPEALAGEVRVFFCKYNDPPYVKSEKLDIIVRLASEQNIDQVLLELKEYASEVDVDFVRKSVRAIGRCAVALEGAAERCVNVLLELVETRVSYVVQEAVVVLRDVFRRYPGKYERVIAALCERLEALDEPEARAAMVWIVGEYADRIDNADELLEQFLEGFPEEAPRVQLALVTATVKLFLKKPAEKPQALIQLVLSYATQETDNPDLRDRAFIYWRLLSSDPDAARAIVLAPRPTIEPSLDDGAVDPALRAQLVEELGSLASVLHRPASAFAARTKLAVRRVGDGLGVSPDGSGSETIPASPATAPTSAAHTPAAPAPQPDLLGDLLDLGDEPAVPVAPVAAAAAYGSAPAGGDVLDLLGGLDLGSGIAATSASAISEPPLPVLLAPEQGKGLSIRGKVVAGPGGQLAYKLRVENVSAGQPLDGFMIQLNKNSLGLVPQTQTIAVGQVAPGASSETLLPLAQNPAHTPGPGAPLSTALQVAIKVGQLGVLYFVDAVPLEALLVADGKTTPEAFVGSWQALPPGSEASRQLPATAIADVARATAALEAKRLFVMAHKSVPGSEVLYVTGAVEPPAQDRTQVLLELRFALGAPGVAVVAKSAAPGLCAPAIDALQAALDQ</sequence>
<dbReference type="Pfam" id="PF01602">
    <property type="entry name" value="Adaptin_N"/>
    <property type="match status" value="1"/>
</dbReference>
<keyword evidence="10" id="KW-1185">Reference proteome</keyword>
<dbReference type="Gene3D" id="2.60.40.1150">
    <property type="match status" value="1"/>
</dbReference>
<dbReference type="InterPro" id="IPR013041">
    <property type="entry name" value="Clathrin_app_Ig-like_sf"/>
</dbReference>
<dbReference type="GO" id="GO:0030131">
    <property type="term" value="C:clathrin adaptor complex"/>
    <property type="evidence" value="ECO:0007669"/>
    <property type="project" value="InterPro"/>
</dbReference>
<evidence type="ECO:0000259" key="8">
    <source>
        <dbReference type="Pfam" id="PF09066"/>
    </source>
</evidence>
<evidence type="ECO:0000313" key="9">
    <source>
        <dbReference type="EMBL" id="KAK2080899.1"/>
    </source>
</evidence>
<dbReference type="AlphaFoldDB" id="A0AAD9ILR2"/>
<dbReference type="InterPro" id="IPR016024">
    <property type="entry name" value="ARM-type_fold"/>
</dbReference>
<feature type="domain" description="Beta-adaptin appendage C-terminal subdomain" evidence="8">
    <location>
        <begin position="769"/>
        <end position="881"/>
    </location>
</feature>
<dbReference type="InterPro" id="IPR011989">
    <property type="entry name" value="ARM-like"/>
</dbReference>
<keyword evidence="3" id="KW-0813">Transport</keyword>
<evidence type="ECO:0000256" key="5">
    <source>
        <dbReference type="ARBA" id="ARBA00023136"/>
    </source>
</evidence>
<dbReference type="InterPro" id="IPR012295">
    <property type="entry name" value="TBP_dom_sf"/>
</dbReference>
<evidence type="ECO:0000259" key="7">
    <source>
        <dbReference type="Pfam" id="PF01602"/>
    </source>
</evidence>
<comment type="similarity">
    <text evidence="2">Belongs to the adaptor complexes large subunit family.</text>
</comment>
<dbReference type="GO" id="GO:0012505">
    <property type="term" value="C:endomembrane system"/>
    <property type="evidence" value="ECO:0007669"/>
    <property type="project" value="UniProtKB-SubCell"/>
</dbReference>
<dbReference type="SUPFAM" id="SSF48371">
    <property type="entry name" value="ARM repeat"/>
    <property type="match status" value="1"/>
</dbReference>
<keyword evidence="5" id="KW-0472">Membrane</keyword>
<evidence type="ECO:0000313" key="10">
    <source>
        <dbReference type="Proteomes" id="UP001255856"/>
    </source>
</evidence>
<proteinExistence type="inferred from homology"/>
<dbReference type="InterPro" id="IPR002553">
    <property type="entry name" value="Clathrin/coatomer_adapt-like_N"/>
</dbReference>
<reference evidence="9" key="1">
    <citation type="submission" date="2021-01" db="EMBL/GenBank/DDBJ databases">
        <authorList>
            <person name="Eckstrom K.M.E."/>
        </authorList>
    </citation>
    <scope>NUCLEOTIDE SEQUENCE</scope>
    <source>
        <strain evidence="9">UVCC 0001</strain>
    </source>
</reference>
<accession>A0AAD9ILR2</accession>
<feature type="region of interest" description="Disordered" evidence="6">
    <location>
        <begin position="551"/>
        <end position="588"/>
    </location>
</feature>
<dbReference type="Gene3D" id="1.25.10.10">
    <property type="entry name" value="Leucine-rich Repeat Variant"/>
    <property type="match status" value="1"/>
</dbReference>
<name>A0AAD9ILR2_PROWI</name>
<feature type="compositionally biased region" description="Low complexity" evidence="6">
    <location>
        <begin position="564"/>
        <end position="588"/>
    </location>
</feature>
<dbReference type="Pfam" id="PF09066">
    <property type="entry name" value="B2-adapt-app_C"/>
    <property type="match status" value="1"/>
</dbReference>
<dbReference type="GO" id="GO:0006886">
    <property type="term" value="P:intracellular protein transport"/>
    <property type="evidence" value="ECO:0007669"/>
    <property type="project" value="InterPro"/>
</dbReference>
<evidence type="ECO:0000256" key="1">
    <source>
        <dbReference type="ARBA" id="ARBA00004308"/>
    </source>
</evidence>
<dbReference type="FunFam" id="2.60.40.1150:FF:000002">
    <property type="entry name" value="Beta-adaptin-like protein C"/>
    <property type="match status" value="1"/>
</dbReference>
<evidence type="ECO:0000256" key="2">
    <source>
        <dbReference type="ARBA" id="ARBA00006613"/>
    </source>
</evidence>
<dbReference type="SUPFAM" id="SSF55711">
    <property type="entry name" value="Subdomain of clathrin and coatomer appendage domain"/>
    <property type="match status" value="1"/>
</dbReference>
<dbReference type="EMBL" id="JASFZW010000001">
    <property type="protein sequence ID" value="KAK2080899.1"/>
    <property type="molecule type" value="Genomic_DNA"/>
</dbReference>
<dbReference type="Proteomes" id="UP001255856">
    <property type="component" value="Unassembled WGS sequence"/>
</dbReference>
<evidence type="ECO:0000256" key="4">
    <source>
        <dbReference type="ARBA" id="ARBA00022927"/>
    </source>
</evidence>
<keyword evidence="4" id="KW-0653">Protein transport</keyword>
<dbReference type="InterPro" id="IPR013037">
    <property type="entry name" value="Clathrin_b-adaptin_app_Ig-like"/>
</dbReference>
<dbReference type="InterPro" id="IPR015151">
    <property type="entry name" value="B-adaptin_app_sub_C"/>
</dbReference>
<gene>
    <name evidence="9" type="ORF">QBZ16_000753</name>
</gene>
<dbReference type="InterPro" id="IPR026739">
    <property type="entry name" value="AP_beta"/>
</dbReference>
<dbReference type="GO" id="GO:0016192">
    <property type="term" value="P:vesicle-mediated transport"/>
    <property type="evidence" value="ECO:0007669"/>
    <property type="project" value="InterPro"/>
</dbReference>
<comment type="subcellular location">
    <subcellularLocation>
        <location evidence="1">Endomembrane system</location>
    </subcellularLocation>
</comment>
<evidence type="ECO:0008006" key="11">
    <source>
        <dbReference type="Google" id="ProtNLM"/>
    </source>
</evidence>
<dbReference type="PANTHER" id="PTHR11134">
    <property type="entry name" value="ADAPTOR COMPLEX SUBUNIT BETA FAMILY MEMBER"/>
    <property type="match status" value="1"/>
</dbReference>